<dbReference type="Proteomes" id="UP001151699">
    <property type="component" value="Chromosome B"/>
</dbReference>
<accession>A0A9Q0MZU4</accession>
<gene>
    <name evidence="1" type="ORF">Bhyg_05902</name>
</gene>
<keyword evidence="2" id="KW-1185">Reference proteome</keyword>
<evidence type="ECO:0000313" key="1">
    <source>
        <dbReference type="EMBL" id="KAJ6640969.1"/>
    </source>
</evidence>
<comment type="caution">
    <text evidence="1">The sequence shown here is derived from an EMBL/GenBank/DDBJ whole genome shotgun (WGS) entry which is preliminary data.</text>
</comment>
<sequence>MSSLSKMENVILGKVKRYIKKLLFLGG</sequence>
<proteinExistence type="predicted"/>
<name>A0A9Q0MZU4_9DIPT</name>
<protein>
    <submittedName>
        <fullName evidence="1">Uncharacterized protein</fullName>
    </submittedName>
</protein>
<reference evidence="1" key="1">
    <citation type="submission" date="2022-07" db="EMBL/GenBank/DDBJ databases">
        <authorList>
            <person name="Trinca V."/>
            <person name="Uliana J.V.C."/>
            <person name="Torres T.T."/>
            <person name="Ward R.J."/>
            <person name="Monesi N."/>
        </authorList>
    </citation>
    <scope>NUCLEOTIDE SEQUENCE</scope>
    <source>
        <strain evidence="1">HSMRA1968</strain>
        <tissue evidence="1">Whole embryos</tissue>
    </source>
</reference>
<dbReference type="EMBL" id="WJQU01000002">
    <property type="protein sequence ID" value="KAJ6640969.1"/>
    <property type="molecule type" value="Genomic_DNA"/>
</dbReference>
<evidence type="ECO:0000313" key="2">
    <source>
        <dbReference type="Proteomes" id="UP001151699"/>
    </source>
</evidence>
<organism evidence="1 2">
    <name type="scientific">Pseudolycoriella hygida</name>
    <dbReference type="NCBI Taxonomy" id="35572"/>
    <lineage>
        <taxon>Eukaryota</taxon>
        <taxon>Metazoa</taxon>
        <taxon>Ecdysozoa</taxon>
        <taxon>Arthropoda</taxon>
        <taxon>Hexapoda</taxon>
        <taxon>Insecta</taxon>
        <taxon>Pterygota</taxon>
        <taxon>Neoptera</taxon>
        <taxon>Endopterygota</taxon>
        <taxon>Diptera</taxon>
        <taxon>Nematocera</taxon>
        <taxon>Sciaroidea</taxon>
        <taxon>Sciaridae</taxon>
        <taxon>Pseudolycoriella</taxon>
    </lineage>
</organism>
<dbReference type="AlphaFoldDB" id="A0A9Q0MZU4"/>